<evidence type="ECO:0000313" key="4">
    <source>
        <dbReference type="Proteomes" id="UP001432322"/>
    </source>
</evidence>
<dbReference type="Proteomes" id="UP001432322">
    <property type="component" value="Unassembled WGS sequence"/>
</dbReference>
<dbReference type="Pfam" id="PF03184">
    <property type="entry name" value="DDE_1"/>
    <property type="match status" value="1"/>
</dbReference>
<feature type="domain" description="Transposase Tc5 C-terminal" evidence="2">
    <location>
        <begin position="462"/>
        <end position="525"/>
    </location>
</feature>
<dbReference type="InterPro" id="IPR007350">
    <property type="entry name" value="Transposase_Tc5_C"/>
</dbReference>
<sequence length="525" mass="59212">MFSPARVVGLLAAKLGIDSDVSSATREERKLAGTFAHLLNEAGLDSLVYGEDDELVPFDPNDEEDVDPTWTEDDLDLVNDVPPPDRKRFAFSNGYASLEAIILASNYFRSTTSKAHRTLESMKTKHRFLANSNDLRKMEAFAKEADENSSRRTNRIIALQNLSDDVYMQAMKAMEEGYSLHDIDLQVMAIDVNLEMKYLDKFEASQSGSRRTTKFVSKVNHDDDKAIKTAAADFVASIKEEMKTRPLNQICNSDQSGFLKELHSMRSLAPIGEKTVVRCVQSKSSLTHSYTVMPLIFADGSMGDYLFVVLQEPGGSFPKKKKIFYAPNLVVTAGTSHIMTKNHMREWVNKCIFTPSTTSNDLLILLDSWTSFRDQAAIDSSLPSGKTLHTRQIPAGATGICQPLDVFFFRPFKALVRRIQGYGFRNFPTFIIFQRDPILKVISLSFTVMRAPIFKPMIQYAWHAAGYLDSAPTVRFKTPVQLCFPKSVHSTKCCSLGCMMMSFIKCPMCNFTWCFKCYVIEFHRC</sequence>
<dbReference type="GO" id="GO:0003676">
    <property type="term" value="F:nucleic acid binding"/>
    <property type="evidence" value="ECO:0007669"/>
    <property type="project" value="InterPro"/>
</dbReference>
<organism evidence="3 4">
    <name type="scientific">Pristionchus fissidentatus</name>
    <dbReference type="NCBI Taxonomy" id="1538716"/>
    <lineage>
        <taxon>Eukaryota</taxon>
        <taxon>Metazoa</taxon>
        <taxon>Ecdysozoa</taxon>
        <taxon>Nematoda</taxon>
        <taxon>Chromadorea</taxon>
        <taxon>Rhabditida</taxon>
        <taxon>Rhabditina</taxon>
        <taxon>Diplogasteromorpha</taxon>
        <taxon>Diplogasteroidea</taxon>
        <taxon>Neodiplogasteridae</taxon>
        <taxon>Pristionchus</taxon>
    </lineage>
</organism>
<name>A0AAV5WRW6_9BILA</name>
<evidence type="ECO:0008006" key="5">
    <source>
        <dbReference type="Google" id="ProtNLM"/>
    </source>
</evidence>
<keyword evidence="4" id="KW-1185">Reference proteome</keyword>
<accession>A0AAV5WRW6</accession>
<feature type="domain" description="DDE-1" evidence="1">
    <location>
        <begin position="338"/>
        <end position="418"/>
    </location>
</feature>
<evidence type="ECO:0000313" key="3">
    <source>
        <dbReference type="EMBL" id="GMT34766.1"/>
    </source>
</evidence>
<reference evidence="3" key="1">
    <citation type="submission" date="2023-10" db="EMBL/GenBank/DDBJ databases">
        <title>Genome assembly of Pristionchus species.</title>
        <authorList>
            <person name="Yoshida K."/>
            <person name="Sommer R.J."/>
        </authorList>
    </citation>
    <scope>NUCLEOTIDE SEQUENCE</scope>
    <source>
        <strain evidence="3">RS5133</strain>
    </source>
</reference>
<dbReference type="EMBL" id="BTSY01000006">
    <property type="protein sequence ID" value="GMT34766.1"/>
    <property type="molecule type" value="Genomic_DNA"/>
</dbReference>
<evidence type="ECO:0000259" key="2">
    <source>
        <dbReference type="Pfam" id="PF04236"/>
    </source>
</evidence>
<dbReference type="Pfam" id="PF04236">
    <property type="entry name" value="Transp_Tc5_C"/>
    <property type="match status" value="1"/>
</dbReference>
<protein>
    <recommendedName>
        <fullName evidence="5">DDE-1 domain-containing protein</fullName>
    </recommendedName>
</protein>
<dbReference type="InterPro" id="IPR004875">
    <property type="entry name" value="DDE_SF_endonuclease_dom"/>
</dbReference>
<proteinExistence type="predicted"/>
<gene>
    <name evidence="3" type="ORF">PFISCL1PPCAC_26063</name>
</gene>
<comment type="caution">
    <text evidence="3">The sequence shown here is derived from an EMBL/GenBank/DDBJ whole genome shotgun (WGS) entry which is preliminary data.</text>
</comment>
<dbReference type="AlphaFoldDB" id="A0AAV5WRW6"/>
<evidence type="ECO:0000259" key="1">
    <source>
        <dbReference type="Pfam" id="PF03184"/>
    </source>
</evidence>